<evidence type="ECO:0000259" key="6">
    <source>
        <dbReference type="PROSITE" id="PS51352"/>
    </source>
</evidence>
<dbReference type="InterPro" id="IPR013766">
    <property type="entry name" value="Thioredoxin_domain"/>
</dbReference>
<evidence type="ECO:0000256" key="5">
    <source>
        <dbReference type="SAM" id="MobiDB-lite"/>
    </source>
</evidence>
<evidence type="ECO:0000256" key="3">
    <source>
        <dbReference type="PIRSR" id="PIRSR603782-1"/>
    </source>
</evidence>
<keyword evidence="8" id="KW-1185">Reference proteome</keyword>
<feature type="region of interest" description="Disordered" evidence="5">
    <location>
        <begin position="177"/>
        <end position="231"/>
    </location>
</feature>
<feature type="domain" description="Thioredoxin" evidence="6">
    <location>
        <begin position="54"/>
        <end position="274"/>
    </location>
</feature>
<comment type="similarity">
    <text evidence="1">Belongs to the SCO1/2 family.</text>
</comment>
<sequence>MERRTYLQALGATGVAGLAGCLDDAMGVVGRGDDETVLGPPEQSRGDPDVATYPVHGEEFPDFSLPDPLAGETITRDQFAGERAIVMTYFFTSCPDGACPALMTRLRRIQEDAAEQGYADDIALLAMTFDPERDTPDVLEEYAGQQGVDHEADNWHFLRPETNEAARDAADTFGLGLQRIDDGEPGAGGGHGGSGNESEDGHTGNESDGHAGNETDGHAGNESGHDGHDHGEYTFQHINLILLANKQGIVERSYPQALNTDFAPIEEIVDDARTVAQG</sequence>
<feature type="compositionally biased region" description="Gly residues" evidence="5">
    <location>
        <begin position="185"/>
        <end position="195"/>
    </location>
</feature>
<gene>
    <name evidence="7" type="ordered locus">Halxa_3091</name>
</gene>
<dbReference type="STRING" id="797210.Halxa_3091"/>
<dbReference type="eggNOG" id="arCOG00313">
    <property type="taxonomic scope" value="Archaea"/>
</dbReference>
<dbReference type="RefSeq" id="WP_013880595.1">
    <property type="nucleotide sequence ID" value="NC_015666.1"/>
</dbReference>
<dbReference type="PROSITE" id="PS51352">
    <property type="entry name" value="THIOREDOXIN_2"/>
    <property type="match status" value="1"/>
</dbReference>
<feature type="binding site" evidence="3">
    <location>
        <position position="94"/>
    </location>
    <ligand>
        <name>Cu cation</name>
        <dbReference type="ChEBI" id="CHEBI:23378"/>
    </ligand>
</feature>
<dbReference type="SUPFAM" id="SSF52833">
    <property type="entry name" value="Thioredoxin-like"/>
    <property type="match status" value="1"/>
</dbReference>
<dbReference type="EMBL" id="CP002839">
    <property type="protein sequence ID" value="AEH37705.1"/>
    <property type="molecule type" value="Genomic_DNA"/>
</dbReference>
<evidence type="ECO:0000313" key="8">
    <source>
        <dbReference type="Proteomes" id="UP000006794"/>
    </source>
</evidence>
<evidence type="ECO:0000256" key="2">
    <source>
        <dbReference type="ARBA" id="ARBA00023008"/>
    </source>
</evidence>
<dbReference type="Pfam" id="PF02630">
    <property type="entry name" value="SCO1-SenC"/>
    <property type="match status" value="1"/>
</dbReference>
<dbReference type="Proteomes" id="UP000006794">
    <property type="component" value="Chromosome"/>
</dbReference>
<keyword evidence="4" id="KW-1015">Disulfide bond</keyword>
<dbReference type="PROSITE" id="PS51257">
    <property type="entry name" value="PROKAR_LIPOPROTEIN"/>
    <property type="match status" value="1"/>
</dbReference>
<proteinExistence type="inferred from homology"/>
<reference evidence="7 8" key="1">
    <citation type="journal article" date="2012" name="Stand. Genomic Sci.">
        <title>Complete genome sequence of Halopiger xanaduensis type strain (SH-6(T)).</title>
        <authorList>
            <person name="Anderson I."/>
            <person name="Tindall B.J."/>
            <person name="Rohde M."/>
            <person name="Lucas S."/>
            <person name="Han J."/>
            <person name="Lapidus A."/>
            <person name="Cheng J.F."/>
            <person name="Goodwin L."/>
            <person name="Pitluck S."/>
            <person name="Peters L."/>
            <person name="Pati A."/>
            <person name="Mikhailova N."/>
            <person name="Pagani I."/>
            <person name="Teshima H."/>
            <person name="Han C."/>
            <person name="Tapia R."/>
            <person name="Land M."/>
            <person name="Woyke T."/>
            <person name="Klenk H.P."/>
            <person name="Kyrpides N."/>
            <person name="Ivanova N."/>
        </authorList>
    </citation>
    <scope>NUCLEOTIDE SEQUENCE [LARGE SCALE GENOMIC DNA]</scope>
    <source>
        <strain evidence="8">DSM 18323 / JCM 14033 / SH-6</strain>
    </source>
</reference>
<protein>
    <submittedName>
        <fullName evidence="7">Electron transport protein SCO1/SenC</fullName>
    </submittedName>
</protein>
<dbReference type="PANTHER" id="PTHR12151:SF25">
    <property type="entry name" value="LINALOOL DEHYDRATASE_ISOMERASE DOMAIN-CONTAINING PROTEIN"/>
    <property type="match status" value="1"/>
</dbReference>
<keyword evidence="3" id="KW-0479">Metal-binding</keyword>
<feature type="disulfide bond" description="Redox-active" evidence="4">
    <location>
        <begin position="94"/>
        <end position="99"/>
    </location>
</feature>
<evidence type="ECO:0000256" key="1">
    <source>
        <dbReference type="ARBA" id="ARBA00010996"/>
    </source>
</evidence>
<dbReference type="GeneID" id="10798042"/>
<organism evidence="7 8">
    <name type="scientific">Halopiger xanaduensis (strain DSM 18323 / JCM 14033 / SH-6)</name>
    <dbReference type="NCBI Taxonomy" id="797210"/>
    <lineage>
        <taxon>Archaea</taxon>
        <taxon>Methanobacteriati</taxon>
        <taxon>Methanobacteriota</taxon>
        <taxon>Stenosarchaea group</taxon>
        <taxon>Halobacteria</taxon>
        <taxon>Halobacteriales</taxon>
        <taxon>Natrialbaceae</taxon>
        <taxon>Halopiger</taxon>
    </lineage>
</organism>
<feature type="compositionally biased region" description="Basic and acidic residues" evidence="5">
    <location>
        <begin position="199"/>
        <end position="231"/>
    </location>
</feature>
<dbReference type="HOGENOM" id="CLU_093041_0_0_2"/>
<dbReference type="GO" id="GO:0046872">
    <property type="term" value="F:metal ion binding"/>
    <property type="evidence" value="ECO:0007669"/>
    <property type="project" value="UniProtKB-KW"/>
</dbReference>
<feature type="binding site" evidence="3">
    <location>
        <position position="99"/>
    </location>
    <ligand>
        <name>Cu cation</name>
        <dbReference type="ChEBI" id="CHEBI:23378"/>
    </ligand>
</feature>
<dbReference type="OrthoDB" id="27579at2157"/>
<dbReference type="CDD" id="cd02968">
    <property type="entry name" value="SCO"/>
    <property type="match status" value="1"/>
</dbReference>
<name>F8D9R6_HALXS</name>
<evidence type="ECO:0000256" key="4">
    <source>
        <dbReference type="PIRSR" id="PIRSR603782-2"/>
    </source>
</evidence>
<dbReference type="InterPro" id="IPR036249">
    <property type="entry name" value="Thioredoxin-like_sf"/>
</dbReference>
<keyword evidence="2 3" id="KW-0186">Copper</keyword>
<accession>F8D9R6</accession>
<dbReference type="InterPro" id="IPR003782">
    <property type="entry name" value="SCO1/SenC"/>
</dbReference>
<dbReference type="Gene3D" id="3.40.30.10">
    <property type="entry name" value="Glutaredoxin"/>
    <property type="match status" value="1"/>
</dbReference>
<dbReference type="KEGG" id="hxa:Halxa_3091"/>
<dbReference type="AlphaFoldDB" id="F8D9R6"/>
<evidence type="ECO:0000313" key="7">
    <source>
        <dbReference type="EMBL" id="AEH37705.1"/>
    </source>
</evidence>
<dbReference type="PANTHER" id="PTHR12151">
    <property type="entry name" value="ELECTRON TRANSPORT PROTIN SCO1/SENC FAMILY MEMBER"/>
    <property type="match status" value="1"/>
</dbReference>